<dbReference type="PROSITE" id="PS50913">
    <property type="entry name" value="GRIP"/>
    <property type="match status" value="1"/>
</dbReference>
<dbReference type="GeneTree" id="ENSGT00940000164065"/>
<dbReference type="GO" id="GO:0005737">
    <property type="term" value="C:cytoplasm"/>
    <property type="evidence" value="ECO:0007669"/>
    <property type="project" value="UniProtKB-SubCell"/>
</dbReference>
<dbReference type="InterPro" id="IPR051841">
    <property type="entry name" value="MT-Golgi_org_protein"/>
</dbReference>
<feature type="region of interest" description="Disordered" evidence="6">
    <location>
        <begin position="85"/>
        <end position="106"/>
    </location>
</feature>
<dbReference type="InterPro" id="IPR000237">
    <property type="entry name" value="GRIP_dom"/>
</dbReference>
<feature type="coiled-coil region" evidence="5">
    <location>
        <begin position="273"/>
        <end position="317"/>
    </location>
</feature>
<evidence type="ECO:0000256" key="6">
    <source>
        <dbReference type="SAM" id="MobiDB-lite"/>
    </source>
</evidence>
<dbReference type="Pfam" id="PF01465">
    <property type="entry name" value="GRIP"/>
    <property type="match status" value="1"/>
</dbReference>
<dbReference type="PANTHER" id="PTHR18902">
    <property type="entry name" value="NUCLEAR MITOTIC APPARATUS PROTEIN 1-RELATED"/>
    <property type="match status" value="1"/>
</dbReference>
<feature type="compositionally biased region" description="Basic and acidic residues" evidence="6">
    <location>
        <begin position="40"/>
        <end position="50"/>
    </location>
</feature>
<dbReference type="AlphaFoldDB" id="A0A8C4NHF8"/>
<keyword evidence="9" id="KW-1185">Reference proteome</keyword>
<keyword evidence="4 5" id="KW-0175">Coiled coil</keyword>
<keyword evidence="2" id="KW-0963">Cytoplasm</keyword>
<dbReference type="OMA" id="MNVEYLK"/>
<evidence type="ECO:0000313" key="9">
    <source>
        <dbReference type="Proteomes" id="UP000694388"/>
    </source>
</evidence>
<keyword evidence="3" id="KW-0597">Phosphoprotein</keyword>
<feature type="coiled-coil region" evidence="5">
    <location>
        <begin position="124"/>
        <end position="186"/>
    </location>
</feature>
<comment type="subcellular location">
    <subcellularLocation>
        <location evidence="1">Cytoplasm</location>
    </subcellularLocation>
</comment>
<evidence type="ECO:0000256" key="5">
    <source>
        <dbReference type="SAM" id="Coils"/>
    </source>
</evidence>
<protein>
    <recommendedName>
        <fullName evidence="7">GRIP domain-containing protein</fullName>
    </recommendedName>
</protein>
<dbReference type="Ensembl" id="ENSEBUT00000008278.1">
    <property type="protein sequence ID" value="ENSEBUP00000007790.1"/>
    <property type="gene ID" value="ENSEBUG00000005070.1"/>
</dbReference>
<evidence type="ECO:0000256" key="4">
    <source>
        <dbReference type="ARBA" id="ARBA00023054"/>
    </source>
</evidence>
<feature type="region of interest" description="Disordered" evidence="6">
    <location>
        <begin position="27"/>
        <end position="50"/>
    </location>
</feature>
<reference evidence="8" key="1">
    <citation type="submission" date="2025-05" db="UniProtKB">
        <authorList>
            <consortium name="Ensembl"/>
        </authorList>
    </citation>
    <scope>IDENTIFICATION</scope>
</reference>
<evidence type="ECO:0000256" key="2">
    <source>
        <dbReference type="ARBA" id="ARBA00022490"/>
    </source>
</evidence>
<evidence type="ECO:0000313" key="8">
    <source>
        <dbReference type="Ensembl" id="ENSEBUP00000007776.1"/>
    </source>
</evidence>
<organism evidence="8 9">
    <name type="scientific">Eptatretus burgeri</name>
    <name type="common">Inshore hagfish</name>
    <dbReference type="NCBI Taxonomy" id="7764"/>
    <lineage>
        <taxon>Eukaryota</taxon>
        <taxon>Metazoa</taxon>
        <taxon>Chordata</taxon>
        <taxon>Craniata</taxon>
        <taxon>Vertebrata</taxon>
        <taxon>Cyclostomata</taxon>
        <taxon>Myxini</taxon>
        <taxon>Myxiniformes</taxon>
        <taxon>Myxinidae</taxon>
        <taxon>Eptatretinae</taxon>
        <taxon>Eptatretus</taxon>
    </lineage>
</organism>
<feature type="domain" description="GRIP" evidence="7">
    <location>
        <begin position="317"/>
        <end position="367"/>
    </location>
</feature>
<evidence type="ECO:0000259" key="7">
    <source>
        <dbReference type="PROSITE" id="PS50913"/>
    </source>
</evidence>
<evidence type="ECO:0000256" key="3">
    <source>
        <dbReference type="ARBA" id="ARBA00022553"/>
    </source>
</evidence>
<dbReference type="Pfam" id="PF16704">
    <property type="entry name" value="Rab_bind"/>
    <property type="match status" value="1"/>
</dbReference>
<dbReference type="Ensembl" id="ENSEBUT00000008264.1">
    <property type="protein sequence ID" value="ENSEBUP00000007776.1"/>
    <property type="gene ID" value="ENSEBUG00000005070.1"/>
</dbReference>
<accession>A0A8C4NHF8</accession>
<proteinExistence type="predicted"/>
<dbReference type="InterPro" id="IPR032023">
    <property type="entry name" value="GCC2_Rab_bind"/>
</dbReference>
<dbReference type="SMART" id="SM00755">
    <property type="entry name" value="Grip"/>
    <property type="match status" value="1"/>
</dbReference>
<feature type="region of interest" description="Disordered" evidence="6">
    <location>
        <begin position="206"/>
        <end position="237"/>
    </location>
</feature>
<name>A0A8C4NHF8_EPTBU</name>
<dbReference type="PANTHER" id="PTHR18902:SF25">
    <property type="entry name" value="GRIP AND COILED-COIL DOMAIN-CONTAINING PROTEIN 2"/>
    <property type="match status" value="1"/>
</dbReference>
<feature type="compositionally biased region" description="Polar residues" evidence="6">
    <location>
        <begin position="85"/>
        <end position="97"/>
    </location>
</feature>
<sequence length="392" mass="44267">MVTELEACKTEFEAYKVRVHSVLKQQKGRSVVQSESEATPEERERMEQQLEHLQKQLEQSKERLVAAQAEVEGLQEEVASLQSERGALQQQLQQSTHEGTERESDLRQRLCSAYNEASEQRLKLEEVECRLVESTSEVRSLQQHLYKAREDVGKSESEEESVVRNEQALRSKVVALESQLAQLQAEQAASTPGQLSADIRRHVRHNSQTPGQYALSHNPREDNEGVDTDVESVSSSSIAPPSLDILLNSSVDKTEDAAPWREDFSLSETMRRLAEAERRTDHVNQLLRETEASTVLLTEQNKVLKSELRRLERNEERLCAGENLEYLKNVLMRFFVLAPGSDRCALIPVLHKLLHLSSEERTRLTTVASGTDEGGLAGGTWVSYLSSWTGLH</sequence>
<evidence type="ECO:0000256" key="1">
    <source>
        <dbReference type="ARBA" id="ARBA00004496"/>
    </source>
</evidence>
<dbReference type="Proteomes" id="UP000694388">
    <property type="component" value="Unplaced"/>
</dbReference>